<feature type="domain" description="Dynein axonemal heavy chain 2/5/8 coiled-coil" evidence="16">
    <location>
        <begin position="1157"/>
        <end position="1276"/>
    </location>
</feature>
<evidence type="ECO:0000256" key="3">
    <source>
        <dbReference type="ARBA" id="ARBA00022490"/>
    </source>
</evidence>
<dbReference type="InterPro" id="IPR042222">
    <property type="entry name" value="Dynein_2_N"/>
</dbReference>
<accession>A0A815RSF2</accession>
<dbReference type="SUPFAM" id="SSF46966">
    <property type="entry name" value="Spectrin repeat"/>
    <property type="match status" value="1"/>
</dbReference>
<dbReference type="Gene3D" id="1.20.140.100">
    <property type="entry name" value="Dynein heavy chain, N-terminal domain 2"/>
    <property type="match status" value="1"/>
</dbReference>
<evidence type="ECO:0000256" key="4">
    <source>
        <dbReference type="ARBA" id="ARBA00022701"/>
    </source>
</evidence>
<keyword evidence="11" id="KW-0206">Cytoskeleton</keyword>
<evidence type="ECO:0000256" key="11">
    <source>
        <dbReference type="ARBA" id="ARBA00023212"/>
    </source>
</evidence>
<feature type="coiled-coil region" evidence="12">
    <location>
        <begin position="1303"/>
        <end position="1330"/>
    </location>
</feature>
<sequence length="1617" mass="188865">MDHEASSTNVNGDKTDTQSQAEANADNASRHSSRIGSVRSVRSVRSKAGSVREATALNERRTSGKAVASPKPNTTANGDAQLATVNHSKPPSPSVPAMDETNGEIIPEEPINVKSGTEHILEYIHKVVTLPGLDEEMWTEEVHSQIREFLSDSENRIMCFYIDRVLGLCVEYGVPTNAFSHLVYFIKNQPMRITEKEQFIRDVQYGNFGGKHFSSLLRVMSGLYAPLFFGNKMWPDSIKNDFASQLHRFLATLTDIRWRMEGITKLYIPKEGHDIPVEQAAKDKELVQRLESAMVHWCRQLKDVSNSQDQSALSDDSGPLEEIEFWKARTQDLVGISQQLDQPSIKHITEILRKAKSSYLPQFLKLAEQLQTNTKRADNNLSFLIALKDPCHELADAKPSEIPRLLPKIVSLIRVIWVNSEFYNRPEILTALFRKLSNEVIRRCTVAIDLNKIFDGQITSSQKVLNECIECCQQWQEIYNNAQHLHEKFSVKPWRLDKTTIFAQIEAFIQRCRDLLDLCECQMHFARWEEGTRTELPIFGGQRGPIINRMLTDIEVAFDRNLQELRKSQSIILNVKATTWHDVYERFRAEMKDLGVKMTNVITYAFDAVRTVEQGVEVLDVFTHLSTREAIRRTVDKKTVELYNIFKYVLQTIQTIISTSSIPQSLERFHPQYAGSAFWARTLKRRIERMMSFLNMAHFLPTVGISTDIRQQYEYVKQALDDFIQRQYKEWSYHIENEPSKRLECPLIKRINDQGYLQANFDASLVKLLQEIKFWERLGFEIPSYASEILTRKNDLRTARENVMLIVRDYNRILDKLDSHERVLFKERIKQLDKKLAPGLNKITWLKPTHDYTIDCRISASELNQHVDKYKESYRDCIKLCKKISETLLVKIDSRKIFENLEFEEYQREFRKIQSEKIQEYFNVILEKIDETHKLFENDPPDVQHEWNRIVVELDKWLERAIRYNFKTSLQELSKAIIGDGKSAPGPLFKIEIILEPKVVGDTTLSRINFKPDIATLKGIVNNIGEHELANAITFIHRLKARTHEEPLHLLLNKDEPKQYLQKQIATGLDANEKHLDEYQSTWNGVRELWDIDKERFIIRYEESAPDASIFDADINRYTEVANNVQSRDTLTTVQFVLVDCTPLKNALLVHCLQWQAKLTALLLKLATNSLQQLTNYIEENSASVMVVPENHYGLEAKQKLLETLQQEVPVYEAKFGPLRERFALLDKHEKPVPDSTRQMLAQLDERWQFYLQCLTDSEEMLKKLREKFKSKLLQQSEEFKKSVTELVTEFKSNGPFSSSTTPEEALSQLDAMKQRLAKLKEEEQELRRGLGIFRIDHPLSKDIINLEKEIEALEGIWTMALEWNQMFDKWKSTTFGNLQTQVMEDYAQSQYRKLHKLSKDYREKNWEIIDTTKNRVDQFRRTMPLMKDLHNKDMRDRHWQQIKEESQKEFDETSEEFTLESIIDLHFEENAQLINEVSEAAQKEAAIERGIEKIRDQWDKVEFEVVPYKDKGHFKIKSTEEIFKAIEEHQMSLSTFKASRFIKPFAKVVDKWERDISHVNEVTDLWLNVQRQWLYLENIFYGEDIRRQLAKETALFDEVNEKWKVVMTTLNLEPNA</sequence>
<evidence type="ECO:0000259" key="15">
    <source>
        <dbReference type="Pfam" id="PF08393"/>
    </source>
</evidence>
<dbReference type="Gene3D" id="1.10.287.2620">
    <property type="match status" value="1"/>
</dbReference>
<dbReference type="PANTHER" id="PTHR46532:SF11">
    <property type="entry name" value="DYNEIN AXONEMAL HEAVY CHAIN 12"/>
    <property type="match status" value="1"/>
</dbReference>
<evidence type="ECO:0000256" key="5">
    <source>
        <dbReference type="ARBA" id="ARBA00022737"/>
    </source>
</evidence>
<evidence type="ECO:0000256" key="6">
    <source>
        <dbReference type="ARBA" id="ARBA00022741"/>
    </source>
</evidence>
<comment type="similarity">
    <text evidence="2">Belongs to the dynein heavy chain family.</text>
</comment>
<reference evidence="17" key="1">
    <citation type="submission" date="2021-02" db="EMBL/GenBank/DDBJ databases">
        <authorList>
            <person name="Nowell W R."/>
        </authorList>
    </citation>
    <scope>NUCLEOTIDE SEQUENCE</scope>
</reference>
<feature type="compositionally biased region" description="Polar residues" evidence="13">
    <location>
        <begin position="1"/>
        <end position="22"/>
    </location>
</feature>
<keyword evidence="9 12" id="KW-0175">Coiled coil</keyword>
<dbReference type="PANTHER" id="PTHR46532">
    <property type="entry name" value="MALE FERTILITY FACTOR KL5"/>
    <property type="match status" value="1"/>
</dbReference>
<dbReference type="GO" id="GO:0005874">
    <property type="term" value="C:microtubule"/>
    <property type="evidence" value="ECO:0007669"/>
    <property type="project" value="UniProtKB-KW"/>
</dbReference>
<dbReference type="GO" id="GO:0007018">
    <property type="term" value="P:microtubule-based movement"/>
    <property type="evidence" value="ECO:0007669"/>
    <property type="project" value="InterPro"/>
</dbReference>
<feature type="domain" description="Dynein heavy chain linker" evidence="15">
    <location>
        <begin position="1346"/>
        <end position="1616"/>
    </location>
</feature>
<feature type="compositionally biased region" description="Polar residues" evidence="13">
    <location>
        <begin position="71"/>
        <end position="89"/>
    </location>
</feature>
<evidence type="ECO:0000313" key="17">
    <source>
        <dbReference type="EMBL" id="CAF1482056.1"/>
    </source>
</evidence>
<keyword evidence="10" id="KW-0505">Motor protein</keyword>
<feature type="region of interest" description="Disordered" evidence="13">
    <location>
        <begin position="1"/>
        <end position="97"/>
    </location>
</feature>
<protein>
    <submittedName>
        <fullName evidence="17">Uncharacterized protein</fullName>
    </submittedName>
</protein>
<feature type="domain" description="Dynein heavy chain tail" evidence="14">
    <location>
        <begin position="287"/>
        <end position="847"/>
    </location>
</feature>
<dbReference type="InterPro" id="IPR056759">
    <property type="entry name" value="DYH2-5-8_CC"/>
</dbReference>
<keyword evidence="18" id="KW-1185">Reference proteome</keyword>
<dbReference type="EMBL" id="CAJNOR010004186">
    <property type="protein sequence ID" value="CAF1482056.1"/>
    <property type="molecule type" value="Genomic_DNA"/>
</dbReference>
<feature type="compositionally biased region" description="Low complexity" evidence="13">
    <location>
        <begin position="34"/>
        <end position="52"/>
    </location>
</feature>
<keyword evidence="8" id="KW-0243">Dynein</keyword>
<dbReference type="GO" id="GO:0051959">
    <property type="term" value="F:dynein light intermediate chain binding"/>
    <property type="evidence" value="ECO:0007669"/>
    <property type="project" value="InterPro"/>
</dbReference>
<evidence type="ECO:0000256" key="7">
    <source>
        <dbReference type="ARBA" id="ARBA00022840"/>
    </source>
</evidence>
<comment type="subcellular location">
    <subcellularLocation>
        <location evidence="1">Cytoplasm</location>
        <location evidence="1">Cytoskeleton</location>
    </subcellularLocation>
</comment>
<comment type="caution">
    <text evidence="17">The sequence shown here is derived from an EMBL/GenBank/DDBJ whole genome shotgun (WGS) entry which is preliminary data.</text>
</comment>
<dbReference type="GO" id="GO:0005858">
    <property type="term" value="C:axonemal dynein complex"/>
    <property type="evidence" value="ECO:0007669"/>
    <property type="project" value="TreeGrafter"/>
</dbReference>
<keyword evidence="6" id="KW-0547">Nucleotide-binding</keyword>
<keyword evidence="4" id="KW-0493">Microtubule</keyword>
<dbReference type="GO" id="GO:0045505">
    <property type="term" value="F:dynein intermediate chain binding"/>
    <property type="evidence" value="ECO:0007669"/>
    <property type="project" value="InterPro"/>
</dbReference>
<evidence type="ECO:0000256" key="12">
    <source>
        <dbReference type="SAM" id="Coils"/>
    </source>
</evidence>
<keyword evidence="3" id="KW-0963">Cytoplasm</keyword>
<feature type="non-terminal residue" evidence="17">
    <location>
        <position position="1"/>
    </location>
</feature>
<evidence type="ECO:0000256" key="10">
    <source>
        <dbReference type="ARBA" id="ARBA00023175"/>
    </source>
</evidence>
<evidence type="ECO:0000259" key="14">
    <source>
        <dbReference type="Pfam" id="PF08385"/>
    </source>
</evidence>
<evidence type="ECO:0000256" key="1">
    <source>
        <dbReference type="ARBA" id="ARBA00004245"/>
    </source>
</evidence>
<evidence type="ECO:0000313" key="18">
    <source>
        <dbReference type="Proteomes" id="UP000663828"/>
    </source>
</evidence>
<dbReference type="InterPro" id="IPR013594">
    <property type="entry name" value="Dynein_heavy_tail"/>
</dbReference>
<dbReference type="Pfam" id="PF08385">
    <property type="entry name" value="DHC_N1"/>
    <property type="match status" value="1"/>
</dbReference>
<evidence type="ECO:0000256" key="13">
    <source>
        <dbReference type="SAM" id="MobiDB-lite"/>
    </source>
</evidence>
<keyword evidence="5" id="KW-0677">Repeat</keyword>
<name>A0A815RSF2_ADIRI</name>
<dbReference type="Proteomes" id="UP000663828">
    <property type="component" value="Unassembled WGS sequence"/>
</dbReference>
<gene>
    <name evidence="17" type="ORF">XAT740_LOCUS38589</name>
</gene>
<evidence type="ECO:0000256" key="8">
    <source>
        <dbReference type="ARBA" id="ARBA00023017"/>
    </source>
</evidence>
<dbReference type="InterPro" id="IPR026983">
    <property type="entry name" value="DHC"/>
</dbReference>
<organism evidence="17 18">
    <name type="scientific">Adineta ricciae</name>
    <name type="common">Rotifer</name>
    <dbReference type="NCBI Taxonomy" id="249248"/>
    <lineage>
        <taxon>Eukaryota</taxon>
        <taxon>Metazoa</taxon>
        <taxon>Spiralia</taxon>
        <taxon>Gnathifera</taxon>
        <taxon>Rotifera</taxon>
        <taxon>Eurotatoria</taxon>
        <taxon>Bdelloidea</taxon>
        <taxon>Adinetida</taxon>
        <taxon>Adinetidae</taxon>
        <taxon>Adineta</taxon>
    </lineage>
</organism>
<dbReference type="FunFam" id="1.10.287.2620:FF:000001">
    <property type="entry name" value="Cytoplasmic dynein heavy chain 1"/>
    <property type="match status" value="1"/>
</dbReference>
<dbReference type="InterPro" id="IPR013602">
    <property type="entry name" value="Dynein_heavy_linker"/>
</dbReference>
<dbReference type="Pfam" id="PF08393">
    <property type="entry name" value="DHC_N2"/>
    <property type="match status" value="1"/>
</dbReference>
<evidence type="ECO:0000256" key="2">
    <source>
        <dbReference type="ARBA" id="ARBA00008887"/>
    </source>
</evidence>
<proteinExistence type="inferred from homology"/>
<keyword evidence="7" id="KW-0067">ATP-binding</keyword>
<dbReference type="GO" id="GO:0005524">
    <property type="term" value="F:ATP binding"/>
    <property type="evidence" value="ECO:0007669"/>
    <property type="project" value="UniProtKB-KW"/>
</dbReference>
<evidence type="ECO:0000259" key="16">
    <source>
        <dbReference type="Pfam" id="PF25007"/>
    </source>
</evidence>
<evidence type="ECO:0000256" key="9">
    <source>
        <dbReference type="ARBA" id="ARBA00023054"/>
    </source>
</evidence>
<dbReference type="Pfam" id="PF25007">
    <property type="entry name" value="DYH2-5-8_CC"/>
    <property type="match status" value="1"/>
</dbReference>